<dbReference type="AlphaFoldDB" id="A0A4Y2J053"/>
<evidence type="ECO:0000313" key="1">
    <source>
        <dbReference type="EMBL" id="GBM82929.1"/>
    </source>
</evidence>
<dbReference type="Proteomes" id="UP000499080">
    <property type="component" value="Unassembled WGS sequence"/>
</dbReference>
<accession>A0A4Y2J053</accession>
<gene>
    <name evidence="1" type="ORF">AVEN_151789_1</name>
</gene>
<sequence>MDRPPRQSQNQFLGRCTQSLLHRDIMHQIRTQPVFSCLILQNSRILHCSDNFPPFRASRVGLWRALHALSSPIRSNCDSLSVETTGASRRNVNTKLDG</sequence>
<protein>
    <submittedName>
        <fullName evidence="1">Uncharacterized protein</fullName>
    </submittedName>
</protein>
<evidence type="ECO:0000313" key="2">
    <source>
        <dbReference type="Proteomes" id="UP000499080"/>
    </source>
</evidence>
<proteinExistence type="predicted"/>
<keyword evidence="2" id="KW-1185">Reference proteome</keyword>
<comment type="caution">
    <text evidence="1">The sequence shown here is derived from an EMBL/GenBank/DDBJ whole genome shotgun (WGS) entry which is preliminary data.</text>
</comment>
<dbReference type="EMBL" id="BGPR01003043">
    <property type="protein sequence ID" value="GBM82929.1"/>
    <property type="molecule type" value="Genomic_DNA"/>
</dbReference>
<organism evidence="1 2">
    <name type="scientific">Araneus ventricosus</name>
    <name type="common">Orbweaver spider</name>
    <name type="synonym">Epeira ventricosa</name>
    <dbReference type="NCBI Taxonomy" id="182803"/>
    <lineage>
        <taxon>Eukaryota</taxon>
        <taxon>Metazoa</taxon>
        <taxon>Ecdysozoa</taxon>
        <taxon>Arthropoda</taxon>
        <taxon>Chelicerata</taxon>
        <taxon>Arachnida</taxon>
        <taxon>Araneae</taxon>
        <taxon>Araneomorphae</taxon>
        <taxon>Entelegynae</taxon>
        <taxon>Araneoidea</taxon>
        <taxon>Araneidae</taxon>
        <taxon>Araneus</taxon>
    </lineage>
</organism>
<name>A0A4Y2J053_ARAVE</name>
<reference evidence="1 2" key="1">
    <citation type="journal article" date="2019" name="Sci. Rep.">
        <title>Orb-weaving spider Araneus ventricosus genome elucidates the spidroin gene catalogue.</title>
        <authorList>
            <person name="Kono N."/>
            <person name="Nakamura H."/>
            <person name="Ohtoshi R."/>
            <person name="Moran D.A.P."/>
            <person name="Shinohara A."/>
            <person name="Yoshida Y."/>
            <person name="Fujiwara M."/>
            <person name="Mori M."/>
            <person name="Tomita M."/>
            <person name="Arakawa K."/>
        </authorList>
    </citation>
    <scope>NUCLEOTIDE SEQUENCE [LARGE SCALE GENOMIC DNA]</scope>
</reference>